<proteinExistence type="predicted"/>
<dbReference type="AlphaFoldDB" id="A0A9Q0NEI4"/>
<reference evidence="1" key="1">
    <citation type="submission" date="2022-07" db="EMBL/GenBank/DDBJ databases">
        <authorList>
            <person name="Trinca V."/>
            <person name="Uliana J.V.C."/>
            <person name="Torres T.T."/>
            <person name="Ward R.J."/>
            <person name="Monesi N."/>
        </authorList>
    </citation>
    <scope>NUCLEOTIDE SEQUENCE</scope>
    <source>
        <strain evidence="1">HSMRA1968</strain>
        <tissue evidence="1">Whole embryos</tissue>
    </source>
</reference>
<feature type="non-terminal residue" evidence="1">
    <location>
        <position position="191"/>
    </location>
</feature>
<protein>
    <submittedName>
        <fullName evidence="1">Uncharacterized protein</fullName>
    </submittedName>
</protein>
<gene>
    <name evidence="1" type="ORF">Bhyg_03351</name>
</gene>
<sequence>MDAFSEFKKLEDLFSKLVSVVSDINAFNVMKNESDPVVSEDSISHPDKSSKQLRDVSFVASGNKADSCDNASIESKVISPTKSIGNSTDSHDLMLGFDTGNRFIDNCTSYKDTGCWNTSDDVMKSNDRTDAGYLNVSEIKTSGDEGMKSYDKIDAGYLNMMKDQALGVEFPSFSDFNEASLNAILRKVRSI</sequence>
<organism evidence="1 2">
    <name type="scientific">Pseudolycoriella hygida</name>
    <dbReference type="NCBI Taxonomy" id="35572"/>
    <lineage>
        <taxon>Eukaryota</taxon>
        <taxon>Metazoa</taxon>
        <taxon>Ecdysozoa</taxon>
        <taxon>Arthropoda</taxon>
        <taxon>Hexapoda</taxon>
        <taxon>Insecta</taxon>
        <taxon>Pterygota</taxon>
        <taxon>Neoptera</taxon>
        <taxon>Endopterygota</taxon>
        <taxon>Diptera</taxon>
        <taxon>Nematocera</taxon>
        <taxon>Sciaroidea</taxon>
        <taxon>Sciaridae</taxon>
        <taxon>Pseudolycoriella</taxon>
    </lineage>
</organism>
<name>A0A9Q0NEI4_9DIPT</name>
<keyword evidence="2" id="KW-1185">Reference proteome</keyword>
<dbReference type="Proteomes" id="UP001151699">
    <property type="component" value="Chromosome A"/>
</dbReference>
<comment type="caution">
    <text evidence="1">The sequence shown here is derived from an EMBL/GenBank/DDBJ whole genome shotgun (WGS) entry which is preliminary data.</text>
</comment>
<accession>A0A9Q0NEI4</accession>
<dbReference type="EMBL" id="WJQU01000001">
    <property type="protein sequence ID" value="KAJ6648126.1"/>
    <property type="molecule type" value="Genomic_DNA"/>
</dbReference>
<evidence type="ECO:0000313" key="1">
    <source>
        <dbReference type="EMBL" id="KAJ6648126.1"/>
    </source>
</evidence>
<evidence type="ECO:0000313" key="2">
    <source>
        <dbReference type="Proteomes" id="UP001151699"/>
    </source>
</evidence>